<feature type="domain" description="tRNA intron endonuclease catalytic" evidence="7">
    <location>
        <begin position="245"/>
        <end position="321"/>
    </location>
</feature>
<dbReference type="EMBL" id="JACEFF010000661">
    <property type="protein sequence ID" value="KAH9633258.1"/>
    <property type="molecule type" value="Genomic_DNA"/>
</dbReference>
<dbReference type="SUPFAM" id="SSF53032">
    <property type="entry name" value="tRNA-intron endonuclease catalytic domain-like"/>
    <property type="match status" value="1"/>
</dbReference>
<sequence length="357" mass="41012">MTTLQSEDCQTNDLNDSFPMAVESLRFPLDNSMRIVFTGYYNGFNVEVRSVEEIALLYHMGCFGKGTTSRSEPKADESDIMPRIIRKRQFLKRNYWYKKFGTSDKLGTAEADDFMKDIDSLMIKIIGDSKKVSQKDVIDLVSSEDDDDEEDNNSNHSAERCQSYNKEDLVVIVPNSESEGENYFENMRPKCCLNKINIQEKLMLTPEEAFFLLYGLGCLQIVSLDNALLSIEKCWDLFRAVDGRFLSKYVVYHYYRSKGYVVKPGIKFGGDYLLYKEGPAAYHADYVVIIRSDNKEEEWIQTLGLVRVANTTVKEVIAVEVVEPNKTEVELPKDLKLYSVRELLLSRNLPITINEDD</sequence>
<feature type="region of interest" description="Disordered" evidence="6">
    <location>
        <begin position="142"/>
        <end position="161"/>
    </location>
</feature>
<dbReference type="Pfam" id="PF01974">
    <property type="entry name" value="tRNA_int_endo"/>
    <property type="match status" value="1"/>
</dbReference>
<dbReference type="PANTHER" id="PTHR21227:SF0">
    <property type="entry name" value="TRNA-SPLICING ENDONUCLEASE SUBUNIT SEN2"/>
    <property type="match status" value="1"/>
</dbReference>
<proteinExistence type="inferred from homology"/>
<organism evidence="9 10">
    <name type="scientific">Spodoptera exigua</name>
    <name type="common">Beet armyworm</name>
    <name type="synonym">Noctua fulgens</name>
    <dbReference type="NCBI Taxonomy" id="7107"/>
    <lineage>
        <taxon>Eukaryota</taxon>
        <taxon>Metazoa</taxon>
        <taxon>Ecdysozoa</taxon>
        <taxon>Arthropoda</taxon>
        <taxon>Hexapoda</taxon>
        <taxon>Insecta</taxon>
        <taxon>Pterygota</taxon>
        <taxon>Neoptera</taxon>
        <taxon>Endopterygota</taxon>
        <taxon>Lepidoptera</taxon>
        <taxon>Glossata</taxon>
        <taxon>Ditrysia</taxon>
        <taxon>Noctuoidea</taxon>
        <taxon>Noctuidae</taxon>
        <taxon>Amphipyrinae</taxon>
        <taxon>Spodoptera</taxon>
    </lineage>
</organism>
<reference evidence="9" key="1">
    <citation type="journal article" date="2021" name="G3 (Bethesda)">
        <title>Genome and transcriptome analysis of the beet armyworm Spodoptera exigua reveals targets for pest control. .</title>
        <authorList>
            <person name="Simon S."/>
            <person name="Breeschoten T."/>
            <person name="Jansen H.J."/>
            <person name="Dirks R.P."/>
            <person name="Schranz M.E."/>
            <person name="Ros V.I.D."/>
        </authorList>
    </citation>
    <scope>NUCLEOTIDE SEQUENCE</scope>
    <source>
        <strain evidence="9">TB_SE_WUR_2020</strain>
    </source>
</reference>
<dbReference type="NCBIfam" id="TIGR00324">
    <property type="entry name" value="endA"/>
    <property type="match status" value="1"/>
</dbReference>
<feature type="compositionally biased region" description="Acidic residues" evidence="6">
    <location>
        <begin position="142"/>
        <end position="152"/>
    </location>
</feature>
<name>A0A922SDT8_SPOEX</name>
<dbReference type="Proteomes" id="UP000814243">
    <property type="component" value="Unassembled WGS sequence"/>
</dbReference>
<evidence type="ECO:0000259" key="7">
    <source>
        <dbReference type="Pfam" id="PF01974"/>
    </source>
</evidence>
<gene>
    <name evidence="9" type="ORF">HF086_006860</name>
</gene>
<evidence type="ECO:0000256" key="1">
    <source>
        <dbReference type="ARBA" id="ARBA00008078"/>
    </source>
</evidence>
<comment type="caution">
    <text evidence="9">The sequence shown here is derived from an EMBL/GenBank/DDBJ whole genome shotgun (WGS) entry which is preliminary data.</text>
</comment>
<comment type="function">
    <text evidence="4">Constitutes one of the two catalytic subunit of the tRNA-splicing endonuclease complex, a complex responsible for identification and cleavage of the splice sites in pre-tRNA. It cleaves pre-tRNA at the 5'- and 3'-splice sites to release the intron. The products are an intron and two tRNA half-molecules bearing 2',3'-cyclic phosphate and 5'-OH termini. There are no conserved sequences at the splice sites, but the intron is invariably located at the same site in the gene, placing the splice sites an invariant distance from the constant structural features of the tRNA body.</text>
</comment>
<dbReference type="InterPro" id="IPR006676">
    <property type="entry name" value="tRNA_splic"/>
</dbReference>
<dbReference type="EC" id="4.6.1.16" evidence="4"/>
<dbReference type="PANTHER" id="PTHR21227">
    <property type="entry name" value="TRNA-SPLICING ENDONUCLEASE SUBUNIT SEN2"/>
    <property type="match status" value="1"/>
</dbReference>
<feature type="domain" description="tRNA intron endonuclease N-terminal" evidence="8">
    <location>
        <begin position="197"/>
        <end position="235"/>
    </location>
</feature>
<dbReference type="InterPro" id="IPR006678">
    <property type="entry name" value="tRNA_intron_Endonuc_N"/>
</dbReference>
<evidence type="ECO:0000313" key="9">
    <source>
        <dbReference type="EMBL" id="KAH9633258.1"/>
    </source>
</evidence>
<dbReference type="InterPro" id="IPR036167">
    <property type="entry name" value="tRNA_intron_Endo_cat-like_sf"/>
</dbReference>
<dbReference type="GO" id="GO:0000214">
    <property type="term" value="C:tRNA-intron endonuclease complex"/>
    <property type="evidence" value="ECO:0007669"/>
    <property type="project" value="UniProtKB-UniRule"/>
</dbReference>
<dbReference type="GO" id="GO:0000379">
    <property type="term" value="P:tRNA-type intron splice site recognition and cleavage"/>
    <property type="evidence" value="ECO:0007669"/>
    <property type="project" value="TreeGrafter"/>
</dbReference>
<evidence type="ECO:0000256" key="3">
    <source>
        <dbReference type="ARBA" id="ARBA00023239"/>
    </source>
</evidence>
<evidence type="ECO:0000256" key="5">
    <source>
        <dbReference type="PIRSR" id="PIRSR011789-1"/>
    </source>
</evidence>
<dbReference type="InterPro" id="IPR016589">
    <property type="entry name" value="tRNA_splic_SEN2"/>
</dbReference>
<evidence type="ECO:0000256" key="4">
    <source>
        <dbReference type="PIRNR" id="PIRNR011789"/>
    </source>
</evidence>
<dbReference type="PIRSF" id="PIRSF011789">
    <property type="entry name" value="tRNA_splic_SEN2"/>
    <property type="match status" value="1"/>
</dbReference>
<feature type="active site" evidence="5">
    <location>
        <position position="283"/>
    </location>
</feature>
<dbReference type="Pfam" id="PF02778">
    <property type="entry name" value="tRNA_int_endo_N"/>
    <property type="match status" value="1"/>
</dbReference>
<dbReference type="InterPro" id="IPR006677">
    <property type="entry name" value="tRNA_intron_Endonuc_cat-like"/>
</dbReference>
<dbReference type="GO" id="GO:0003676">
    <property type="term" value="F:nucleic acid binding"/>
    <property type="evidence" value="ECO:0007669"/>
    <property type="project" value="InterPro"/>
</dbReference>
<protein>
    <recommendedName>
        <fullName evidence="4">tRNA-splicing endonuclease subunit Sen2</fullName>
        <ecNumber evidence="4">4.6.1.16</ecNumber>
    </recommendedName>
</protein>
<feature type="active site" evidence="5">
    <location>
        <position position="275"/>
    </location>
</feature>
<evidence type="ECO:0000259" key="8">
    <source>
        <dbReference type="Pfam" id="PF02778"/>
    </source>
</evidence>
<dbReference type="GO" id="GO:0005737">
    <property type="term" value="C:cytoplasm"/>
    <property type="evidence" value="ECO:0007669"/>
    <property type="project" value="TreeGrafter"/>
</dbReference>
<keyword evidence="2 4" id="KW-0819">tRNA processing</keyword>
<dbReference type="GO" id="GO:0000213">
    <property type="term" value="F:tRNA-intron lyase activity"/>
    <property type="evidence" value="ECO:0007669"/>
    <property type="project" value="UniProtKB-UniRule"/>
</dbReference>
<dbReference type="Gene3D" id="3.40.1350.10">
    <property type="match status" value="1"/>
</dbReference>
<keyword evidence="3 4" id="KW-0456">Lyase</keyword>
<dbReference type="AlphaFoldDB" id="A0A922SDT8"/>
<feature type="active site" evidence="5">
    <location>
        <position position="314"/>
    </location>
</feature>
<evidence type="ECO:0000256" key="6">
    <source>
        <dbReference type="SAM" id="MobiDB-lite"/>
    </source>
</evidence>
<dbReference type="CDD" id="cd22363">
    <property type="entry name" value="tRNA-intron_lyase_C"/>
    <property type="match status" value="1"/>
</dbReference>
<accession>A0A922SDT8</accession>
<comment type="similarity">
    <text evidence="1 4">Belongs to the tRNA-intron endonuclease family.</text>
</comment>
<evidence type="ECO:0000256" key="2">
    <source>
        <dbReference type="ARBA" id="ARBA00022694"/>
    </source>
</evidence>
<dbReference type="InterPro" id="IPR011856">
    <property type="entry name" value="tRNA_endonuc-like_dom_sf"/>
</dbReference>
<evidence type="ECO:0000313" key="10">
    <source>
        <dbReference type="Proteomes" id="UP000814243"/>
    </source>
</evidence>